<gene>
    <name evidence="7" type="ORF">LAFE_0H01684G</name>
</gene>
<feature type="compositionally biased region" description="Basic and acidic residues" evidence="5">
    <location>
        <begin position="46"/>
        <end position="66"/>
    </location>
</feature>
<dbReference type="STRING" id="4955.A0A1G4MJ60"/>
<protein>
    <submittedName>
        <fullName evidence="7">LAFE_0H01684g1_1</fullName>
    </submittedName>
</protein>
<keyword evidence="2 4" id="KW-0694">RNA-binding</keyword>
<dbReference type="GO" id="GO:0003723">
    <property type="term" value="F:RNA binding"/>
    <property type="evidence" value="ECO:0007669"/>
    <property type="project" value="UniProtKB-UniRule"/>
</dbReference>
<name>A0A1G4MJ60_LACFM</name>
<keyword evidence="3" id="KW-0508">mRNA splicing</keyword>
<dbReference type="InterPro" id="IPR000504">
    <property type="entry name" value="RRM_dom"/>
</dbReference>
<dbReference type="PROSITE" id="PS50102">
    <property type="entry name" value="RRM"/>
    <property type="match status" value="1"/>
</dbReference>
<evidence type="ECO:0000313" key="8">
    <source>
        <dbReference type="Proteomes" id="UP000190831"/>
    </source>
</evidence>
<keyword evidence="1" id="KW-0507">mRNA processing</keyword>
<evidence type="ECO:0000259" key="6">
    <source>
        <dbReference type="PROSITE" id="PS50102"/>
    </source>
</evidence>
<feature type="compositionally biased region" description="Polar residues" evidence="5">
    <location>
        <begin position="69"/>
        <end position="92"/>
    </location>
</feature>
<feature type="compositionally biased region" description="Low complexity" evidence="5">
    <location>
        <begin position="33"/>
        <end position="44"/>
    </location>
</feature>
<sequence length="488" mass="55803">MGDSLEDLRSKIIASMGSNNGENNGQNTARFQPSKPSMSNSSKPAQRRDTRGSQSVERRRGDENRSRYGGNSRNYGESRYQSGGRQRIQQNRYYEKKSLPPRRRRDEVDWETVVSIDQRVRMRPTRWDKPPSGFEKVPAERAKLSGLFPLPGQPQDLDETKLEGIVSSGVLTRRTRILFEDPTQTNMALTRSNRRLVITSVDQEFNSDEKVVLQLTEFVKEIDASQELISHLWLQSNRLMLELSSEEMATIVLSCQKFIENKMQRKFIWQRPGEFVGKKKVDDPICGTDVVAILDTGAENETTAKNILQDHQVAYKWMRLITIGSEKESTGTILFEPQGPTESVQELKIIKPNESKLNQDFEEITFQNLPRLVTRPDHEASKVILLLNCVDPLDLKNEEFVSEIRDSMENSSRIHALGEVESVKIPVPRADYRVSFETIGENVGKIYIKFKELDSAKKAMQQLPGSKFNGRTVLCTYFSERDYNMGVL</sequence>
<dbReference type="Gene3D" id="3.30.70.330">
    <property type="match status" value="1"/>
</dbReference>
<keyword evidence="8" id="KW-1185">Reference proteome</keyword>
<dbReference type="CDD" id="cd12232">
    <property type="entry name" value="RRM3_U2AF65"/>
    <property type="match status" value="1"/>
</dbReference>
<evidence type="ECO:0000256" key="1">
    <source>
        <dbReference type="ARBA" id="ARBA00022664"/>
    </source>
</evidence>
<dbReference type="Proteomes" id="UP000190831">
    <property type="component" value="Chromosome H"/>
</dbReference>
<proteinExistence type="predicted"/>
<organism evidence="7 8">
    <name type="scientific">Lachancea fermentati</name>
    <name type="common">Zygosaccharomyces fermentati</name>
    <dbReference type="NCBI Taxonomy" id="4955"/>
    <lineage>
        <taxon>Eukaryota</taxon>
        <taxon>Fungi</taxon>
        <taxon>Dikarya</taxon>
        <taxon>Ascomycota</taxon>
        <taxon>Saccharomycotina</taxon>
        <taxon>Saccharomycetes</taxon>
        <taxon>Saccharomycetales</taxon>
        <taxon>Saccharomycetaceae</taxon>
        <taxon>Lachancea</taxon>
    </lineage>
</organism>
<evidence type="ECO:0000256" key="2">
    <source>
        <dbReference type="ARBA" id="ARBA00022884"/>
    </source>
</evidence>
<dbReference type="SMART" id="SM00361">
    <property type="entry name" value="RRM_1"/>
    <property type="match status" value="1"/>
</dbReference>
<dbReference type="PANTHER" id="PTHR23139">
    <property type="entry name" value="RNA-BINDING PROTEIN"/>
    <property type="match status" value="1"/>
</dbReference>
<accession>A0A1G4MJ60</accession>
<dbReference type="SUPFAM" id="SSF54928">
    <property type="entry name" value="RNA-binding domain, RBD"/>
    <property type="match status" value="1"/>
</dbReference>
<dbReference type="OMA" id="FIWQRPG"/>
<dbReference type="OrthoDB" id="10266058at2759"/>
<dbReference type="InterPro" id="IPR003954">
    <property type="entry name" value="RRM_euk-type"/>
</dbReference>
<feature type="region of interest" description="Disordered" evidence="5">
    <location>
        <begin position="1"/>
        <end position="107"/>
    </location>
</feature>
<dbReference type="InterPro" id="IPR012677">
    <property type="entry name" value="Nucleotide-bd_a/b_plait_sf"/>
</dbReference>
<dbReference type="GO" id="GO:0006397">
    <property type="term" value="P:mRNA processing"/>
    <property type="evidence" value="ECO:0007669"/>
    <property type="project" value="UniProtKB-KW"/>
</dbReference>
<feature type="compositionally biased region" description="Basic and acidic residues" evidence="5">
    <location>
        <begin position="1"/>
        <end position="10"/>
    </location>
</feature>
<evidence type="ECO:0000256" key="5">
    <source>
        <dbReference type="SAM" id="MobiDB-lite"/>
    </source>
</evidence>
<evidence type="ECO:0000313" key="7">
    <source>
        <dbReference type="EMBL" id="SCW03908.1"/>
    </source>
</evidence>
<dbReference type="InterPro" id="IPR035979">
    <property type="entry name" value="RBD_domain_sf"/>
</dbReference>
<reference evidence="7 8" key="1">
    <citation type="submission" date="2016-03" db="EMBL/GenBank/DDBJ databases">
        <authorList>
            <person name="Devillers H."/>
        </authorList>
    </citation>
    <scope>NUCLEOTIDE SEQUENCE [LARGE SCALE GENOMIC DNA]</scope>
    <source>
        <strain evidence="7">CBS 6772</strain>
    </source>
</reference>
<evidence type="ECO:0000256" key="3">
    <source>
        <dbReference type="ARBA" id="ARBA00023187"/>
    </source>
</evidence>
<feature type="domain" description="RRM" evidence="6">
    <location>
        <begin position="383"/>
        <end position="480"/>
    </location>
</feature>
<dbReference type="EMBL" id="LT598491">
    <property type="protein sequence ID" value="SCW03908.1"/>
    <property type="molecule type" value="Genomic_DNA"/>
</dbReference>
<feature type="compositionally biased region" description="Polar residues" evidence="5">
    <location>
        <begin position="16"/>
        <end position="31"/>
    </location>
</feature>
<dbReference type="AlphaFoldDB" id="A0A1G4MJ60"/>
<dbReference type="GO" id="GO:0008380">
    <property type="term" value="P:RNA splicing"/>
    <property type="evidence" value="ECO:0007669"/>
    <property type="project" value="UniProtKB-KW"/>
</dbReference>
<evidence type="ECO:0000256" key="4">
    <source>
        <dbReference type="PROSITE-ProRule" id="PRU00176"/>
    </source>
</evidence>